<dbReference type="EMBL" id="UINC01085278">
    <property type="protein sequence ID" value="SVC32670.1"/>
    <property type="molecule type" value="Genomic_DNA"/>
</dbReference>
<sequence>VAKGEIVGFLGPNGAGKSTTMRILCGMTGADSGEAQVCGVDLAEEEGEVRKHIGYLPENNPLPEDLRVSEYLKFRGRLKGLSGGRLHERLEATLN</sequence>
<dbReference type="AlphaFoldDB" id="A0A382L7N4"/>
<evidence type="ECO:0000313" key="2">
    <source>
        <dbReference type="EMBL" id="SVC32670.1"/>
    </source>
</evidence>
<feature type="non-terminal residue" evidence="2">
    <location>
        <position position="1"/>
    </location>
</feature>
<gene>
    <name evidence="2" type="ORF">METZ01_LOCUS285524</name>
</gene>
<dbReference type="GO" id="GO:0005524">
    <property type="term" value="F:ATP binding"/>
    <property type="evidence" value="ECO:0007669"/>
    <property type="project" value="InterPro"/>
</dbReference>
<dbReference type="SUPFAM" id="SSF52540">
    <property type="entry name" value="P-loop containing nucleoside triphosphate hydrolases"/>
    <property type="match status" value="1"/>
</dbReference>
<dbReference type="GO" id="GO:0016887">
    <property type="term" value="F:ATP hydrolysis activity"/>
    <property type="evidence" value="ECO:0007669"/>
    <property type="project" value="InterPro"/>
</dbReference>
<reference evidence="2" key="1">
    <citation type="submission" date="2018-05" db="EMBL/GenBank/DDBJ databases">
        <authorList>
            <person name="Lanie J.A."/>
            <person name="Ng W.-L."/>
            <person name="Kazmierczak K.M."/>
            <person name="Andrzejewski T.M."/>
            <person name="Davidsen T.M."/>
            <person name="Wayne K.J."/>
            <person name="Tettelin H."/>
            <person name="Glass J.I."/>
            <person name="Rusch D."/>
            <person name="Podicherti R."/>
            <person name="Tsui H.-C.T."/>
            <person name="Winkler M.E."/>
        </authorList>
    </citation>
    <scope>NUCLEOTIDE SEQUENCE</scope>
</reference>
<evidence type="ECO:0000259" key="1">
    <source>
        <dbReference type="Pfam" id="PF00005"/>
    </source>
</evidence>
<proteinExistence type="predicted"/>
<organism evidence="2">
    <name type="scientific">marine metagenome</name>
    <dbReference type="NCBI Taxonomy" id="408172"/>
    <lineage>
        <taxon>unclassified sequences</taxon>
        <taxon>metagenomes</taxon>
        <taxon>ecological metagenomes</taxon>
    </lineage>
</organism>
<dbReference type="PANTHER" id="PTHR43038">
    <property type="entry name" value="ATP-BINDING CASSETTE, SUB-FAMILY H, MEMBER 1"/>
    <property type="match status" value="1"/>
</dbReference>
<dbReference type="Pfam" id="PF00005">
    <property type="entry name" value="ABC_tran"/>
    <property type="match status" value="1"/>
</dbReference>
<name>A0A382L7N4_9ZZZZ</name>
<feature type="domain" description="ABC transporter" evidence="1">
    <location>
        <begin position="2"/>
        <end position="71"/>
    </location>
</feature>
<feature type="non-terminal residue" evidence="2">
    <location>
        <position position="95"/>
    </location>
</feature>
<dbReference type="PANTHER" id="PTHR43038:SF3">
    <property type="entry name" value="ABC TRANSPORTER G FAMILY MEMBER 20 ISOFORM X1"/>
    <property type="match status" value="1"/>
</dbReference>
<protein>
    <recommendedName>
        <fullName evidence="1">ABC transporter domain-containing protein</fullName>
    </recommendedName>
</protein>
<dbReference type="Gene3D" id="3.40.50.300">
    <property type="entry name" value="P-loop containing nucleotide triphosphate hydrolases"/>
    <property type="match status" value="1"/>
</dbReference>
<dbReference type="InterPro" id="IPR003439">
    <property type="entry name" value="ABC_transporter-like_ATP-bd"/>
</dbReference>
<dbReference type="InterPro" id="IPR027417">
    <property type="entry name" value="P-loop_NTPase"/>
</dbReference>
<accession>A0A382L7N4</accession>